<evidence type="ECO:0008006" key="4">
    <source>
        <dbReference type="Google" id="ProtNLM"/>
    </source>
</evidence>
<feature type="compositionally biased region" description="Polar residues" evidence="1">
    <location>
        <begin position="614"/>
        <end position="625"/>
    </location>
</feature>
<name>A0A9Q0H0F2_9MAGN</name>
<keyword evidence="3" id="KW-1185">Reference proteome</keyword>
<comment type="caution">
    <text evidence="2">The sequence shown here is derived from an EMBL/GenBank/DDBJ whole genome shotgun (WGS) entry which is preliminary data.</text>
</comment>
<sequence>MDAIIRGRRAAEPRSGGKILRGRRVAATKSPYARPNPPPPAMESPNWFSRLFSPAAGAARLIVNGVGDLFSPVLFGHESSPSSSWNSSNSSSGNDDDGNDISSDGAQELNLNGGPSNMNKEEPQPVLWNNESKRAIEQLILKETFTRDECGRLTKIIQSRVVDCPGIKEGEDTRQKKFPDRAVRSSIAFPEALEPQWQTRNSPTPNASELQRNMPNLCNTAVMEARKWLEEKKLESSSKSGLDIEMRTSNSTIQIHASEGDAGSPVDVAKSYMSARPPWASPSLRHGGSQTPSPVVTCLFSDGTPFGLGDQSLSSSKILKRNTLSTGSGDILEAIRKVRLKARKDILEPFAKQIDSPAILLENIGGKISSASDIMSTETGGAVNHSYSQPATQSVAGTAHLPAGPAEISTDDDSPENPKHRKSSSTTLVADTVNDGPINEALASIPAVVVPGRNQPQDLEDSRPTEGEGTSLMVDDSLALDSFPVQNNGPQDVSVHTSNSRQEVKSAEDTKPALQGDAIDVNGHDANKAGPPSRSPVGDIQTKDFSLPLQFSGVRGTHSLDDSRPLGGNHETQQEANVLGNHVTTNGFPSLASSLSSGVDAGPGQRPADVEEPNSISSSHGKLDSQTPLEVNCELLSEASMEIPIIEETECIVGGSQNRSSKQYEDSLQSPLLLNSRHSLADKSNTSVGKQGEKKRKYSRRGRGRGKA</sequence>
<dbReference type="OrthoDB" id="666185at2759"/>
<dbReference type="Proteomes" id="UP001141806">
    <property type="component" value="Unassembled WGS sequence"/>
</dbReference>
<dbReference type="EMBL" id="JAMYWD010000010">
    <property type="protein sequence ID" value="KAJ4957532.1"/>
    <property type="molecule type" value="Genomic_DNA"/>
</dbReference>
<feature type="compositionally biased region" description="Polar residues" evidence="1">
    <location>
        <begin position="582"/>
        <end position="597"/>
    </location>
</feature>
<gene>
    <name evidence="2" type="ORF">NE237_024643</name>
</gene>
<feature type="compositionally biased region" description="Polar residues" evidence="1">
    <location>
        <begin position="109"/>
        <end position="118"/>
    </location>
</feature>
<feature type="region of interest" description="Disordered" evidence="1">
    <location>
        <begin position="77"/>
        <end position="126"/>
    </location>
</feature>
<feature type="compositionally biased region" description="Polar residues" evidence="1">
    <location>
        <begin position="484"/>
        <end position="501"/>
    </location>
</feature>
<dbReference type="GO" id="GO:0005635">
    <property type="term" value="C:nuclear envelope"/>
    <property type="evidence" value="ECO:0007669"/>
    <property type="project" value="TreeGrafter"/>
</dbReference>
<evidence type="ECO:0000313" key="2">
    <source>
        <dbReference type="EMBL" id="KAJ4957532.1"/>
    </source>
</evidence>
<feature type="region of interest" description="Disordered" evidence="1">
    <location>
        <begin position="657"/>
        <end position="708"/>
    </location>
</feature>
<feature type="region of interest" description="Disordered" evidence="1">
    <location>
        <begin position="401"/>
        <end position="431"/>
    </location>
</feature>
<evidence type="ECO:0000256" key="1">
    <source>
        <dbReference type="SAM" id="MobiDB-lite"/>
    </source>
</evidence>
<feature type="region of interest" description="Disordered" evidence="1">
    <location>
        <begin position="1"/>
        <end position="41"/>
    </location>
</feature>
<proteinExistence type="predicted"/>
<evidence type="ECO:0000313" key="3">
    <source>
        <dbReference type="Proteomes" id="UP001141806"/>
    </source>
</evidence>
<dbReference type="GO" id="GO:0071763">
    <property type="term" value="P:nuclear membrane organization"/>
    <property type="evidence" value="ECO:0007669"/>
    <property type="project" value="TreeGrafter"/>
</dbReference>
<accession>A0A9Q0H0F2</accession>
<dbReference type="AlphaFoldDB" id="A0A9Q0H0F2"/>
<protein>
    <recommendedName>
        <fullName evidence="4">Protein KAKU4</fullName>
    </recommendedName>
</protein>
<organism evidence="2 3">
    <name type="scientific">Protea cynaroides</name>
    <dbReference type="NCBI Taxonomy" id="273540"/>
    <lineage>
        <taxon>Eukaryota</taxon>
        <taxon>Viridiplantae</taxon>
        <taxon>Streptophyta</taxon>
        <taxon>Embryophyta</taxon>
        <taxon>Tracheophyta</taxon>
        <taxon>Spermatophyta</taxon>
        <taxon>Magnoliopsida</taxon>
        <taxon>Proteales</taxon>
        <taxon>Proteaceae</taxon>
        <taxon>Protea</taxon>
    </lineage>
</organism>
<feature type="compositionally biased region" description="Low complexity" evidence="1">
    <location>
        <begin position="79"/>
        <end position="93"/>
    </location>
</feature>
<dbReference type="PANTHER" id="PTHR33416:SF17">
    <property type="entry name" value="PROTEIN KAKU4"/>
    <property type="match status" value="1"/>
</dbReference>
<feature type="region of interest" description="Disordered" evidence="1">
    <location>
        <begin position="582"/>
        <end position="625"/>
    </location>
</feature>
<feature type="region of interest" description="Disordered" evidence="1">
    <location>
        <begin position="447"/>
        <end position="541"/>
    </location>
</feature>
<feature type="compositionally biased region" description="Polar residues" evidence="1">
    <location>
        <begin position="657"/>
        <end position="689"/>
    </location>
</feature>
<reference evidence="2" key="1">
    <citation type="journal article" date="2023" name="Plant J.">
        <title>The genome of the king protea, Protea cynaroides.</title>
        <authorList>
            <person name="Chang J."/>
            <person name="Duong T.A."/>
            <person name="Schoeman C."/>
            <person name="Ma X."/>
            <person name="Roodt D."/>
            <person name="Barker N."/>
            <person name="Li Z."/>
            <person name="Van de Peer Y."/>
            <person name="Mizrachi E."/>
        </authorList>
    </citation>
    <scope>NUCLEOTIDE SEQUENCE</scope>
    <source>
        <tissue evidence="2">Young leaves</tissue>
    </source>
</reference>
<feature type="compositionally biased region" description="Basic residues" evidence="1">
    <location>
        <begin position="693"/>
        <end position="708"/>
    </location>
</feature>
<dbReference type="PANTHER" id="PTHR33416">
    <property type="entry name" value="NUCLEAR PORE COMPLEX PROTEIN NUP1"/>
    <property type="match status" value="1"/>
</dbReference>
<feature type="compositionally biased region" description="Basic and acidic residues" evidence="1">
    <location>
        <begin position="502"/>
        <end position="511"/>
    </location>
</feature>